<feature type="compositionally biased region" description="Low complexity" evidence="5">
    <location>
        <begin position="1004"/>
        <end position="1014"/>
    </location>
</feature>
<evidence type="ECO:0000313" key="8">
    <source>
        <dbReference type="EMBL" id="PLB47966.1"/>
    </source>
</evidence>
<feature type="compositionally biased region" description="Low complexity" evidence="5">
    <location>
        <begin position="1256"/>
        <end position="1267"/>
    </location>
</feature>
<evidence type="ECO:0000256" key="6">
    <source>
        <dbReference type="SAM" id="Phobius"/>
    </source>
</evidence>
<dbReference type="Gene3D" id="2.170.270.10">
    <property type="entry name" value="SET domain"/>
    <property type="match status" value="1"/>
</dbReference>
<feature type="region of interest" description="Disordered" evidence="5">
    <location>
        <begin position="598"/>
        <end position="697"/>
    </location>
</feature>
<feature type="compositionally biased region" description="Polar residues" evidence="5">
    <location>
        <begin position="684"/>
        <end position="693"/>
    </location>
</feature>
<feature type="compositionally biased region" description="Polar residues" evidence="5">
    <location>
        <begin position="1190"/>
        <end position="1202"/>
    </location>
</feature>
<proteinExistence type="predicted"/>
<feature type="transmembrane region" description="Helical" evidence="6">
    <location>
        <begin position="358"/>
        <end position="381"/>
    </location>
</feature>
<evidence type="ECO:0000256" key="3">
    <source>
        <dbReference type="ARBA" id="ARBA00022989"/>
    </source>
</evidence>
<feature type="compositionally biased region" description="Pro residues" evidence="5">
    <location>
        <begin position="1368"/>
        <end position="1387"/>
    </location>
</feature>
<dbReference type="SMART" id="SM00317">
    <property type="entry name" value="SET"/>
    <property type="match status" value="1"/>
</dbReference>
<feature type="compositionally biased region" description="Basic and acidic residues" evidence="5">
    <location>
        <begin position="642"/>
        <end position="651"/>
    </location>
</feature>
<feature type="compositionally biased region" description="Low complexity" evidence="5">
    <location>
        <begin position="1297"/>
        <end position="1324"/>
    </location>
</feature>
<feature type="compositionally biased region" description="Basic and acidic residues" evidence="5">
    <location>
        <begin position="1228"/>
        <end position="1237"/>
    </location>
</feature>
<feature type="region of interest" description="Disordered" evidence="5">
    <location>
        <begin position="1185"/>
        <end position="1441"/>
    </location>
</feature>
<dbReference type="InterPro" id="IPR050524">
    <property type="entry name" value="APC_YAT"/>
</dbReference>
<dbReference type="EMBL" id="MSFO01000005">
    <property type="protein sequence ID" value="PLB47966.1"/>
    <property type="molecule type" value="Genomic_DNA"/>
</dbReference>
<dbReference type="InterPro" id="IPR046341">
    <property type="entry name" value="SET_dom_sf"/>
</dbReference>
<feature type="transmembrane region" description="Helical" evidence="6">
    <location>
        <begin position="135"/>
        <end position="156"/>
    </location>
</feature>
<dbReference type="Gene3D" id="3.30.40.10">
    <property type="entry name" value="Zinc/RING finger domain, C3HC4 (zinc finger)"/>
    <property type="match status" value="1"/>
</dbReference>
<dbReference type="InterPro" id="IPR011011">
    <property type="entry name" value="Znf_FYVE_PHD"/>
</dbReference>
<dbReference type="PANTHER" id="PTHR43341">
    <property type="entry name" value="AMINO ACID PERMEASE"/>
    <property type="match status" value="1"/>
</dbReference>
<feature type="domain" description="SET" evidence="7">
    <location>
        <begin position="767"/>
        <end position="897"/>
    </location>
</feature>
<feature type="compositionally biased region" description="Polar residues" evidence="5">
    <location>
        <begin position="1209"/>
        <end position="1226"/>
    </location>
</feature>
<feature type="transmembrane region" description="Helical" evidence="6">
    <location>
        <begin position="188"/>
        <end position="205"/>
    </location>
</feature>
<feature type="transmembrane region" description="Helical" evidence="6">
    <location>
        <begin position="103"/>
        <end position="123"/>
    </location>
</feature>
<sequence length="1441" mass="155898">MAVGPTLGTGLFIGSGQALAVGGPASLLCSYVFISLLVYCLTTAAAELAAHMPVRDGTMFTHTYRYGSAHLGFALGYLRWYSLALLVPFEITNAMVNLALWEPGAHVTVRIGIVTAIIFIFNMLPERVFKRSETFFTAVKLVTTTGLILLSIFLAARGVPDTSIRGFYYWRHPGAVNRYLTGGHTGQFLGLVQCVLFSTILFIFSPELTVGRAEKADTETGANILRVAKVDNIQLCVLYILSALAVGVMSPSDEPLLTNYGAGAGLSPYVVGIRRAQIPALPVVATTLILFSSVASARSFLFISSRILCSLAEAGHAPALFKERNGWGVPYASVMASALFASFAFLSLRLSVCAVFNFLMYFITTSGYISWLCLCIIYLRFRRATKTQGFVCVHRTFVQPYGTYFAMLVCASLSLANILMTVIPARLSIRYPVAVYLGTITFLLLYIGHYAKTSMAQRRLNGPSVAFSLSHGSPSLLAPSPSRSPSLPPSFFACSRPLFPSFLIYRSLATTQPTTEPYPVTVPLNSPVVNGAVSDSAAPDEEEPYTIKCICSFEDDDGNTVFCEGCETWQHIECYYHAQAVPEVHNCADCEPRSLDGRRATERQRRLREQSDGGDRKAKRSGAKTQKKKPKEHGDQVNGFHHRSESGARDHHPTKKAKTNHRASGSVSSMSGLPSLQPDRKRSATSMSPTKPSGPSIPLYSNEFLHLYERDQGHANMDSNLFVNLPLAADLASWVTEPSALARVANGRSAQDIFTWSGADIDRSRWPSLSTESISDPLVEVDGKHPTWKILKTENRVSKDEIVGEITGKIGLLRDYCLDPSNRWQELRHPEPFVFFHPQLPIYIDSRHEGSILRYVRRSCRPNVTMKTYITNEVEYHFCFVAKEDIAADSEITAMWYLDPQLFESTNGVVKQESNDNAQDLAAICISNVLAHFGGCACSPSIPCLLSSVDRRRYPKALDPNAKQAAAARRKKTKSKSNISPPATNSRAGSETTKNVDEDDPADSRSASGSARGQTRSRDLTPTLQTPTEGSGFGDNGLSARERRKIAAAEKKFQQLEHDQQTSQKRKKRASGPTTQATPTVGSASGQPHYFGFPGVDDRQSHSPPLTISTGLPPMARHGSPRKASGPSNPTVPSPRGRQPYVDSAIQTEPDISDGQSLSPLPSPRRPNFVSLTQRLLKRCYSDRVRLDQIGQQSPVSPSQRNHNPHLASPSSSPHGPPFTATTPSVSGEKEDVEMKDVGSPLGLSPAQQQARDLESSPSSVRSSVKPLLPPPWPSTAAHNARLPGSRVGGQPDAQRALSSATAPSVPSATSPSSVAPSVLSSPPTLDPPAHNATAPGSGVTAPSPAKKKLSLGDYLIRRGTLATPSSEKPPTPVTAMPPPKSPPSQPPAHHDGATTLADNSRSEDKMMTEGGPAKPDASSPDVAMKDVSESTLPSQLSPLT</sequence>
<feature type="compositionally biased region" description="Polar residues" evidence="5">
    <location>
        <begin position="1430"/>
        <end position="1441"/>
    </location>
</feature>
<feature type="compositionally biased region" description="Low complexity" evidence="5">
    <location>
        <begin position="664"/>
        <end position="676"/>
    </location>
</feature>
<dbReference type="Gene3D" id="1.20.1740.10">
    <property type="entry name" value="Amino acid/polyamine transporter I"/>
    <property type="match status" value="1"/>
</dbReference>
<feature type="compositionally biased region" description="Basic and acidic residues" evidence="5">
    <location>
        <begin position="1045"/>
        <end position="1060"/>
    </location>
</feature>
<evidence type="ECO:0000256" key="2">
    <source>
        <dbReference type="ARBA" id="ARBA00022692"/>
    </source>
</evidence>
<dbReference type="Pfam" id="PF00856">
    <property type="entry name" value="SET"/>
    <property type="match status" value="1"/>
</dbReference>
<keyword evidence="2 6" id="KW-0812">Transmembrane</keyword>
<feature type="region of interest" description="Disordered" evidence="5">
    <location>
        <begin position="956"/>
        <end position="1170"/>
    </location>
</feature>
<evidence type="ECO:0000259" key="7">
    <source>
        <dbReference type="PROSITE" id="PS50280"/>
    </source>
</evidence>
<feature type="transmembrane region" description="Helical" evidence="6">
    <location>
        <begin position="401"/>
        <end position="421"/>
    </location>
</feature>
<dbReference type="GO" id="GO:0015171">
    <property type="term" value="F:amino acid transmembrane transporter activity"/>
    <property type="evidence" value="ECO:0007669"/>
    <property type="project" value="TreeGrafter"/>
</dbReference>
<feature type="transmembrane region" description="Helical" evidence="6">
    <location>
        <begin position="433"/>
        <end position="451"/>
    </location>
</feature>
<feature type="compositionally biased region" description="Polar residues" evidence="5">
    <location>
        <begin position="978"/>
        <end position="993"/>
    </location>
</feature>
<feature type="compositionally biased region" description="Basic residues" evidence="5">
    <location>
        <begin position="652"/>
        <end position="661"/>
    </location>
</feature>
<evidence type="ECO:0000256" key="4">
    <source>
        <dbReference type="ARBA" id="ARBA00023136"/>
    </source>
</evidence>
<dbReference type="PANTHER" id="PTHR43341:SF34">
    <property type="entry name" value="TRANSPORTER, PUTATIVE (EUROFUNG)-RELATED"/>
    <property type="match status" value="1"/>
</dbReference>
<evidence type="ECO:0000256" key="5">
    <source>
        <dbReference type="SAM" id="MobiDB-lite"/>
    </source>
</evidence>
<evidence type="ECO:0000313" key="9">
    <source>
        <dbReference type="Proteomes" id="UP000234275"/>
    </source>
</evidence>
<dbReference type="InterPro" id="IPR013083">
    <property type="entry name" value="Znf_RING/FYVE/PHD"/>
</dbReference>
<gene>
    <name evidence="8" type="ORF">P170DRAFT_360243</name>
</gene>
<evidence type="ECO:0000256" key="1">
    <source>
        <dbReference type="ARBA" id="ARBA00004141"/>
    </source>
</evidence>
<feature type="compositionally biased region" description="Basic and acidic residues" evidence="5">
    <location>
        <begin position="598"/>
        <end position="616"/>
    </location>
</feature>
<name>A0A2I2G508_9EURO</name>
<dbReference type="RefSeq" id="XP_024703268.1">
    <property type="nucleotide sequence ID" value="XM_024844403.1"/>
</dbReference>
<keyword evidence="3 6" id="KW-1133">Transmembrane helix</keyword>
<reference evidence="8 9" key="1">
    <citation type="submission" date="2016-12" db="EMBL/GenBank/DDBJ databases">
        <title>The genomes of Aspergillus section Nigri reveals drivers in fungal speciation.</title>
        <authorList>
            <consortium name="DOE Joint Genome Institute"/>
            <person name="Vesth T.C."/>
            <person name="Nybo J."/>
            <person name="Theobald S."/>
            <person name="Brandl J."/>
            <person name="Frisvad J.C."/>
            <person name="Nielsen K.F."/>
            <person name="Lyhne E.K."/>
            <person name="Kogle M.E."/>
            <person name="Kuo A."/>
            <person name="Riley R."/>
            <person name="Clum A."/>
            <person name="Nolan M."/>
            <person name="Lipzen A."/>
            <person name="Salamov A."/>
            <person name="Henrissat B."/>
            <person name="Wiebenga A."/>
            <person name="De Vries R.P."/>
            <person name="Grigoriev I.V."/>
            <person name="Mortensen U.H."/>
            <person name="Andersen M.R."/>
            <person name="Baker S.E."/>
        </authorList>
    </citation>
    <scope>NUCLEOTIDE SEQUENCE [LARGE SCALE GENOMIC DNA]</scope>
    <source>
        <strain evidence="8 9">IBT 23096</strain>
    </source>
</reference>
<feature type="compositionally biased region" description="Basic residues" evidence="5">
    <location>
        <begin position="617"/>
        <end position="631"/>
    </location>
</feature>
<keyword evidence="4 6" id="KW-0472">Membrane</keyword>
<organism evidence="8 9">
    <name type="scientific">Aspergillus steynii IBT 23096</name>
    <dbReference type="NCBI Taxonomy" id="1392250"/>
    <lineage>
        <taxon>Eukaryota</taxon>
        <taxon>Fungi</taxon>
        <taxon>Dikarya</taxon>
        <taxon>Ascomycota</taxon>
        <taxon>Pezizomycotina</taxon>
        <taxon>Eurotiomycetes</taxon>
        <taxon>Eurotiomycetidae</taxon>
        <taxon>Eurotiales</taxon>
        <taxon>Aspergillaceae</taxon>
        <taxon>Aspergillus</taxon>
        <taxon>Aspergillus subgen. Circumdati</taxon>
    </lineage>
</organism>
<dbReference type="SUPFAM" id="SSF57903">
    <property type="entry name" value="FYVE/PHD zinc finger"/>
    <property type="match status" value="1"/>
</dbReference>
<dbReference type="SUPFAM" id="SSF82199">
    <property type="entry name" value="SET domain"/>
    <property type="match status" value="1"/>
</dbReference>
<feature type="compositionally biased region" description="Polar residues" evidence="5">
    <location>
        <begin position="1020"/>
        <end position="1029"/>
    </location>
</feature>
<dbReference type="STRING" id="1392250.A0A2I2G508"/>
<dbReference type="VEuPathDB" id="FungiDB:P170DRAFT_360243"/>
<dbReference type="InterPro" id="IPR001214">
    <property type="entry name" value="SET_dom"/>
</dbReference>
<feature type="transmembrane region" description="Helical" evidence="6">
    <location>
        <begin position="283"/>
        <end position="308"/>
    </location>
</feature>
<dbReference type="GO" id="GO:0016020">
    <property type="term" value="C:membrane"/>
    <property type="evidence" value="ECO:0007669"/>
    <property type="project" value="UniProtKB-SubCell"/>
</dbReference>
<dbReference type="PROSITE" id="PS50280">
    <property type="entry name" value="SET"/>
    <property type="match status" value="1"/>
</dbReference>
<accession>A0A2I2G508</accession>
<dbReference type="OrthoDB" id="1928087at2759"/>
<comment type="caution">
    <text evidence="8">The sequence shown here is derived from an EMBL/GenBank/DDBJ whole genome shotgun (WGS) entry which is preliminary data.</text>
</comment>
<feature type="compositionally biased region" description="Polar residues" evidence="5">
    <location>
        <begin position="1072"/>
        <end position="1086"/>
    </location>
</feature>
<dbReference type="Pfam" id="PF00324">
    <property type="entry name" value="AA_permease"/>
    <property type="match status" value="1"/>
</dbReference>
<comment type="subcellular location">
    <subcellularLocation>
        <location evidence="1">Membrane</location>
        <topology evidence="1">Multi-pass membrane protein</topology>
    </subcellularLocation>
</comment>
<dbReference type="GeneID" id="36552103"/>
<protein>
    <submittedName>
        <fullName evidence="8">Putative PHD finger and SET domain protein</fullName>
    </submittedName>
</protein>
<feature type="transmembrane region" description="Helical" evidence="6">
    <location>
        <begin position="30"/>
        <end position="50"/>
    </location>
</feature>
<keyword evidence="9" id="KW-1185">Reference proteome</keyword>
<feature type="transmembrane region" description="Helical" evidence="6">
    <location>
        <begin position="71"/>
        <end position="91"/>
    </location>
</feature>
<dbReference type="Proteomes" id="UP000234275">
    <property type="component" value="Unassembled WGS sequence"/>
</dbReference>
<dbReference type="InterPro" id="IPR004841">
    <property type="entry name" value="AA-permease/SLC12A_dom"/>
</dbReference>
<feature type="transmembrane region" description="Helical" evidence="6">
    <location>
        <begin position="328"/>
        <end position="346"/>
    </location>
</feature>